<dbReference type="Pfam" id="PF13692">
    <property type="entry name" value="Glyco_trans_1_4"/>
    <property type="match status" value="1"/>
</dbReference>
<dbReference type="CDD" id="cd03808">
    <property type="entry name" value="GT4_CapM-like"/>
    <property type="match status" value="1"/>
</dbReference>
<feature type="domain" description="Glycosyltransferase subfamily 4-like N-terminal" evidence="1">
    <location>
        <begin position="30"/>
        <end position="174"/>
    </location>
</feature>
<gene>
    <name evidence="2" type="ORF">QTN89_06260</name>
</gene>
<dbReference type="Pfam" id="PF13579">
    <property type="entry name" value="Glyco_trans_4_4"/>
    <property type="match status" value="1"/>
</dbReference>
<organism evidence="2 3">
    <name type="scientific">Roseiconus lacunae</name>
    <dbReference type="NCBI Taxonomy" id="2605694"/>
    <lineage>
        <taxon>Bacteria</taxon>
        <taxon>Pseudomonadati</taxon>
        <taxon>Planctomycetota</taxon>
        <taxon>Planctomycetia</taxon>
        <taxon>Pirellulales</taxon>
        <taxon>Pirellulaceae</taxon>
        <taxon>Roseiconus</taxon>
    </lineage>
</organism>
<dbReference type="Proteomes" id="UP001239462">
    <property type="component" value="Unassembled WGS sequence"/>
</dbReference>
<evidence type="ECO:0000313" key="3">
    <source>
        <dbReference type="Proteomes" id="UP001239462"/>
    </source>
</evidence>
<protein>
    <submittedName>
        <fullName evidence="2">Glycosyltransferase family 4 protein</fullName>
    </submittedName>
</protein>
<evidence type="ECO:0000313" key="2">
    <source>
        <dbReference type="EMBL" id="MDM4015025.1"/>
    </source>
</evidence>
<dbReference type="Gene3D" id="3.40.50.2000">
    <property type="entry name" value="Glycogen Phosphorylase B"/>
    <property type="match status" value="2"/>
</dbReference>
<dbReference type="RefSeq" id="WP_289162596.1">
    <property type="nucleotide sequence ID" value="NZ_JASZZN010000004.1"/>
</dbReference>
<dbReference type="SUPFAM" id="SSF53756">
    <property type="entry name" value="UDP-Glycosyltransferase/glycogen phosphorylase"/>
    <property type="match status" value="1"/>
</dbReference>
<dbReference type="PANTHER" id="PTHR12526">
    <property type="entry name" value="GLYCOSYLTRANSFERASE"/>
    <property type="match status" value="1"/>
</dbReference>
<name>A0ABT7PEV3_9BACT</name>
<dbReference type="InterPro" id="IPR028098">
    <property type="entry name" value="Glyco_trans_4-like_N"/>
</dbReference>
<accession>A0ABT7PEV3</accession>
<sequence length="384" mass="42480">METPKVKAGKRVVIVCDLLSTFFRFRLPVALRLVSLGHHVTLITSDADCGDERLAMLSAQGLSVELIRMDRTGMNPFKDASYARRLRKAFIRLRPNRILAYQAKCATWSAIAARSVKGCKVAILFPGLGYLFAPSHGMRAKLVKLAARQLCRFAYSSVDIAIFQNDEDRETLANCGIGLHGATIHRVNGSGVDLEQFPYSECPGNPIRFCMATRLLADKGIPEFVEAARHLKSKFGERVQFTIAGKYDRAPSAIRESEMDLWVKEGIIDYVGLVDDMQGFLKAASVFVLPSYYMEGTPRSILEALASGRAVITTDQRGCRETVDDEINGFLVPVRNADALAGAMERFVESPGLLSSMGKESRRLAESKYDVEIVARQMTDALEL</sequence>
<dbReference type="PANTHER" id="PTHR12526:SF638">
    <property type="entry name" value="SPORE COAT PROTEIN SA"/>
    <property type="match status" value="1"/>
</dbReference>
<comment type="caution">
    <text evidence="2">The sequence shown here is derived from an EMBL/GenBank/DDBJ whole genome shotgun (WGS) entry which is preliminary data.</text>
</comment>
<reference evidence="2 3" key="1">
    <citation type="submission" date="2023-06" db="EMBL/GenBank/DDBJ databases">
        <title>Roseiconus lacunae JC819 isolated from Gulf of Mannar region, Tamil Nadu.</title>
        <authorList>
            <person name="Pk S."/>
            <person name="Ch S."/>
            <person name="Ch V.R."/>
        </authorList>
    </citation>
    <scope>NUCLEOTIDE SEQUENCE [LARGE SCALE GENOMIC DNA]</scope>
    <source>
        <strain evidence="2 3">JC819</strain>
    </source>
</reference>
<evidence type="ECO:0000259" key="1">
    <source>
        <dbReference type="Pfam" id="PF13579"/>
    </source>
</evidence>
<proteinExistence type="predicted"/>
<dbReference type="EMBL" id="JASZZN010000004">
    <property type="protein sequence ID" value="MDM4015025.1"/>
    <property type="molecule type" value="Genomic_DNA"/>
</dbReference>
<keyword evidence="3" id="KW-1185">Reference proteome</keyword>